<organism evidence="1 2">
    <name type="scientific">Klebsiella pneumoniae</name>
    <dbReference type="NCBI Taxonomy" id="573"/>
    <lineage>
        <taxon>Bacteria</taxon>
        <taxon>Pseudomonadati</taxon>
        <taxon>Pseudomonadota</taxon>
        <taxon>Gammaproteobacteria</taxon>
        <taxon>Enterobacterales</taxon>
        <taxon>Enterobacteriaceae</taxon>
        <taxon>Klebsiella/Raoultella group</taxon>
        <taxon>Klebsiella</taxon>
        <taxon>Klebsiella pneumoniae complex</taxon>
    </lineage>
</organism>
<name>A0A919HXX6_KLEPN</name>
<accession>A0A919HXX6</accession>
<dbReference type="EMBL" id="BNFF01000001">
    <property type="protein sequence ID" value="GHK55822.1"/>
    <property type="molecule type" value="Genomic_DNA"/>
</dbReference>
<reference evidence="1" key="1">
    <citation type="submission" date="2020-10" db="EMBL/GenBank/DDBJ databases">
        <title>Genome Sequence of ESBL Producing Zambian Clinical Strains.</title>
        <authorList>
            <person name="Shawa M."/>
            <person name="Furuta Y."/>
            <person name="Simbotwe M."/>
            <person name="Mulenga E."/>
            <person name="Mubanga M."/>
            <person name="Mulenga G."/>
            <person name="Kaile C."/>
            <person name="Zorigt T."/>
            <person name="Hang'ombe B."/>
            <person name="Higashi H."/>
        </authorList>
    </citation>
    <scope>NUCLEOTIDE SEQUENCE</scope>
    <source>
        <strain evidence="1">Zam_UTH_09</strain>
    </source>
</reference>
<protein>
    <submittedName>
        <fullName evidence="1">Uncharacterized protein</fullName>
    </submittedName>
</protein>
<gene>
    <name evidence="1" type="ORF">KPZU09_55580</name>
</gene>
<comment type="caution">
    <text evidence="1">The sequence shown here is derived from an EMBL/GenBank/DDBJ whole genome shotgun (WGS) entry which is preliminary data.</text>
</comment>
<dbReference type="Proteomes" id="UP000655094">
    <property type="component" value="Unassembled WGS sequence"/>
</dbReference>
<proteinExistence type="predicted"/>
<evidence type="ECO:0000313" key="1">
    <source>
        <dbReference type="EMBL" id="GHK55822.1"/>
    </source>
</evidence>
<dbReference type="AlphaFoldDB" id="A0A919HXX6"/>
<sequence length="45" mass="4611">MYAPYGPFFAIIPEMLPRNVAGGAMALINSMGARAPSAARGLSAT</sequence>
<evidence type="ECO:0000313" key="2">
    <source>
        <dbReference type="Proteomes" id="UP000655094"/>
    </source>
</evidence>